<dbReference type="NCBIfam" id="TIGR01419">
    <property type="entry name" value="nitro_reg_IIA"/>
    <property type="match status" value="1"/>
</dbReference>
<dbReference type="Proteomes" id="UP001597420">
    <property type="component" value="Unassembled WGS sequence"/>
</dbReference>
<feature type="domain" description="PTS EIIA type-2" evidence="2">
    <location>
        <begin position="6"/>
        <end position="151"/>
    </location>
</feature>
<organism evidence="3 4">
    <name type="scientific">Pasteurella oralis</name>
    <dbReference type="NCBI Taxonomy" id="1071947"/>
    <lineage>
        <taxon>Bacteria</taxon>
        <taxon>Pseudomonadati</taxon>
        <taxon>Pseudomonadota</taxon>
        <taxon>Gammaproteobacteria</taxon>
        <taxon>Pasteurellales</taxon>
        <taxon>Pasteurellaceae</taxon>
        <taxon>Pasteurella</taxon>
    </lineage>
</organism>
<dbReference type="PANTHER" id="PTHR47738">
    <property type="entry name" value="PTS SYSTEM FRUCTOSE-LIKE EIIA COMPONENT-RELATED"/>
    <property type="match status" value="1"/>
</dbReference>
<evidence type="ECO:0000313" key="4">
    <source>
        <dbReference type="Proteomes" id="UP001597420"/>
    </source>
</evidence>
<evidence type="ECO:0000256" key="1">
    <source>
        <dbReference type="SAM" id="MobiDB-lite"/>
    </source>
</evidence>
<protein>
    <submittedName>
        <fullName evidence="3">PTS IIA-like nitrogen regulatory protein PtsN</fullName>
    </submittedName>
</protein>
<dbReference type="InterPro" id="IPR006320">
    <property type="entry name" value="PTS_Nitro_regul"/>
</dbReference>
<accession>A0ABW4NTC9</accession>
<dbReference type="Gene3D" id="3.40.930.10">
    <property type="entry name" value="Mannitol-specific EII, Chain A"/>
    <property type="match status" value="1"/>
</dbReference>
<evidence type="ECO:0000259" key="2">
    <source>
        <dbReference type="PROSITE" id="PS51094"/>
    </source>
</evidence>
<dbReference type="CDD" id="cd00211">
    <property type="entry name" value="PTS_IIA_fru"/>
    <property type="match status" value="1"/>
</dbReference>
<feature type="region of interest" description="Disordered" evidence="1">
    <location>
        <begin position="159"/>
        <end position="178"/>
    </location>
</feature>
<dbReference type="RefSeq" id="WP_101774683.1">
    <property type="nucleotide sequence ID" value="NZ_JBHUFP010000004.1"/>
</dbReference>
<name>A0ABW4NTC9_9PAST</name>
<keyword evidence="4" id="KW-1185">Reference proteome</keyword>
<proteinExistence type="predicted"/>
<reference evidence="4" key="1">
    <citation type="journal article" date="2019" name="Int. J. Syst. Evol. Microbiol.">
        <title>The Global Catalogue of Microorganisms (GCM) 10K type strain sequencing project: providing services to taxonomists for standard genome sequencing and annotation.</title>
        <authorList>
            <consortium name="The Broad Institute Genomics Platform"/>
            <consortium name="The Broad Institute Genome Sequencing Center for Infectious Disease"/>
            <person name="Wu L."/>
            <person name="Ma J."/>
        </authorList>
    </citation>
    <scope>NUCLEOTIDE SEQUENCE [LARGE SCALE GENOMIC DNA]</scope>
    <source>
        <strain evidence="4">CCM 7950</strain>
    </source>
</reference>
<dbReference type="InterPro" id="IPR016152">
    <property type="entry name" value="PTrfase/Anion_transptr"/>
</dbReference>
<dbReference type="InterPro" id="IPR002178">
    <property type="entry name" value="PTS_EIIA_type-2_dom"/>
</dbReference>
<dbReference type="InterPro" id="IPR051541">
    <property type="entry name" value="PTS_SugarTrans_NitroReg"/>
</dbReference>
<dbReference type="PROSITE" id="PS51094">
    <property type="entry name" value="PTS_EIIA_TYPE_2"/>
    <property type="match status" value="1"/>
</dbReference>
<sequence>MLKFTELLKPENIRQGLICSSKKRLFEIITQVIADQIQLENAEQFCFECLLSREKIGNSGLGNGVAMPKARIPEGNDPLAVFIHLDSPIDYESADHRNVDLVFALLVPEKMCEKYISVLPQIAETLSDKTLCKQLRTAQNADEIWHIFENVDQLNMQQNMPNEHQDNDEIVDDNNKSV</sequence>
<dbReference type="Pfam" id="PF00359">
    <property type="entry name" value="PTS_EIIA_2"/>
    <property type="match status" value="1"/>
</dbReference>
<evidence type="ECO:0000313" key="3">
    <source>
        <dbReference type="EMBL" id="MFD1805425.1"/>
    </source>
</evidence>
<dbReference type="EMBL" id="JBHUFP010000004">
    <property type="protein sequence ID" value="MFD1805425.1"/>
    <property type="molecule type" value="Genomic_DNA"/>
</dbReference>
<comment type="caution">
    <text evidence="3">The sequence shown here is derived from an EMBL/GenBank/DDBJ whole genome shotgun (WGS) entry which is preliminary data.</text>
</comment>
<gene>
    <name evidence="3" type="primary">ptsN</name>
    <name evidence="3" type="ORF">ACFSAV_03405</name>
</gene>
<dbReference type="PANTHER" id="PTHR47738:SF1">
    <property type="entry name" value="NITROGEN REGULATORY PROTEIN"/>
    <property type="match status" value="1"/>
</dbReference>
<feature type="compositionally biased region" description="Basic and acidic residues" evidence="1">
    <location>
        <begin position="163"/>
        <end position="178"/>
    </location>
</feature>
<dbReference type="SUPFAM" id="SSF55804">
    <property type="entry name" value="Phoshotransferase/anion transport protein"/>
    <property type="match status" value="1"/>
</dbReference>